<dbReference type="EMBL" id="DTDR01000036">
    <property type="protein sequence ID" value="HGK63190.1"/>
    <property type="molecule type" value="Genomic_DNA"/>
</dbReference>
<sequence length="260" mass="29078">MKKYIKPFILLLLLVFFIGCEQVVEKPEKPTVSYEPVDNGAKLRLTWTRIADVDGYYIYVDGIKDTALPSYTTSYDVSGPAKTVGVSAYKKNEESERWELDLTPVISEVSVYGASDPDPNHPSGLKLTDNGAIPLAIGNQANWPDLDYIFDDRGEFAPMSIVNPGDYTTPHYNDKGNAVSTMASGNFDDENIAPPPGVYSTQRKNIEINGVYYLWLDRNNNGYSTDDNFGKILIKAITNKRVDIKVAYQKVKGLRWVKTD</sequence>
<dbReference type="PROSITE" id="PS51257">
    <property type="entry name" value="PROKAR_LIPOPROTEIN"/>
    <property type="match status" value="1"/>
</dbReference>
<accession>A0A7V3ZUI6</accession>
<gene>
    <name evidence="1" type="ORF">ENU74_01130</name>
</gene>
<reference evidence="1" key="1">
    <citation type="journal article" date="2020" name="mSystems">
        <title>Genome- and Community-Level Interaction Insights into Carbon Utilization and Element Cycling Functions of Hydrothermarchaeota in Hydrothermal Sediment.</title>
        <authorList>
            <person name="Zhou Z."/>
            <person name="Liu Y."/>
            <person name="Xu W."/>
            <person name="Pan J."/>
            <person name="Luo Z.H."/>
            <person name="Li M."/>
        </authorList>
    </citation>
    <scope>NUCLEOTIDE SEQUENCE [LARGE SCALE GENOMIC DNA]</scope>
    <source>
        <strain evidence="1">SpSt-697</strain>
    </source>
</reference>
<evidence type="ECO:0000313" key="1">
    <source>
        <dbReference type="EMBL" id="HGK63190.1"/>
    </source>
</evidence>
<organism evidence="1">
    <name type="scientific">candidate division WOR-3 bacterium</name>
    <dbReference type="NCBI Taxonomy" id="2052148"/>
    <lineage>
        <taxon>Bacteria</taxon>
        <taxon>Bacteria division WOR-3</taxon>
    </lineage>
</organism>
<comment type="caution">
    <text evidence="1">The sequence shown here is derived from an EMBL/GenBank/DDBJ whole genome shotgun (WGS) entry which is preliminary data.</text>
</comment>
<name>A0A7V3ZUI6_UNCW3</name>
<proteinExistence type="predicted"/>
<protein>
    <submittedName>
        <fullName evidence="1">Uncharacterized protein</fullName>
    </submittedName>
</protein>
<dbReference type="AlphaFoldDB" id="A0A7V3ZUI6"/>